<keyword evidence="2" id="KW-1185">Reference proteome</keyword>
<dbReference type="Proteomes" id="UP000646776">
    <property type="component" value="Unassembled WGS sequence"/>
</dbReference>
<organism evidence="1 2">
    <name type="scientific">Streptomyces phaeofaciens</name>
    <dbReference type="NCBI Taxonomy" id="68254"/>
    <lineage>
        <taxon>Bacteria</taxon>
        <taxon>Bacillati</taxon>
        <taxon>Actinomycetota</taxon>
        <taxon>Actinomycetes</taxon>
        <taxon>Kitasatosporales</taxon>
        <taxon>Streptomycetaceae</taxon>
        <taxon>Streptomyces</taxon>
    </lineage>
</organism>
<dbReference type="EMBL" id="BMSA01000008">
    <property type="protein sequence ID" value="GGT52878.1"/>
    <property type="molecule type" value="Genomic_DNA"/>
</dbReference>
<gene>
    <name evidence="1" type="ORF">GCM10010226_32390</name>
</gene>
<accession>A0A918HEV2</accession>
<evidence type="ECO:0000313" key="1">
    <source>
        <dbReference type="EMBL" id="GGT52878.1"/>
    </source>
</evidence>
<protein>
    <recommendedName>
        <fullName evidence="3">Dehydrogenase</fullName>
    </recommendedName>
</protein>
<comment type="caution">
    <text evidence="1">The sequence shown here is derived from an EMBL/GenBank/DDBJ whole genome shotgun (WGS) entry which is preliminary data.</text>
</comment>
<proteinExistence type="predicted"/>
<evidence type="ECO:0008006" key="3">
    <source>
        <dbReference type="Google" id="ProtNLM"/>
    </source>
</evidence>
<name>A0A918HEV2_9ACTN</name>
<reference evidence="1" key="1">
    <citation type="journal article" date="2014" name="Int. J. Syst. Evol. Microbiol.">
        <title>Complete genome sequence of Corynebacterium casei LMG S-19264T (=DSM 44701T), isolated from a smear-ripened cheese.</title>
        <authorList>
            <consortium name="US DOE Joint Genome Institute (JGI-PGF)"/>
            <person name="Walter F."/>
            <person name="Albersmeier A."/>
            <person name="Kalinowski J."/>
            <person name="Ruckert C."/>
        </authorList>
    </citation>
    <scope>NUCLEOTIDE SEQUENCE</scope>
    <source>
        <strain evidence="1">JCM 4125</strain>
    </source>
</reference>
<sequence length="146" mass="16200">MDGGQAQQLPADALHHLHRGIGIYFLIPATLQPPHDIDEHAGQCRHERIPVSHACNVAEPYDSALGISGFLTACSARVRCMTNDAPACPDCGQLMKSGGFVLCGREDDGRRACRSLWKCAGRHVWWRWADRPEEPLEACRAPELFR</sequence>
<reference evidence="1" key="2">
    <citation type="submission" date="2020-09" db="EMBL/GenBank/DDBJ databases">
        <authorList>
            <person name="Sun Q."/>
            <person name="Ohkuma M."/>
        </authorList>
    </citation>
    <scope>NUCLEOTIDE SEQUENCE</scope>
    <source>
        <strain evidence="1">JCM 4125</strain>
    </source>
</reference>
<evidence type="ECO:0000313" key="2">
    <source>
        <dbReference type="Proteomes" id="UP000646776"/>
    </source>
</evidence>
<dbReference type="AlphaFoldDB" id="A0A918HEV2"/>